<dbReference type="InterPro" id="IPR027785">
    <property type="entry name" value="UvrD-like_helicase_C"/>
</dbReference>
<dbReference type="InterPro" id="IPR027417">
    <property type="entry name" value="P-loop_NTPase"/>
</dbReference>
<evidence type="ECO:0000256" key="1">
    <source>
        <dbReference type="ARBA" id="ARBA00022741"/>
    </source>
</evidence>
<dbReference type="PANTHER" id="PTHR43788:SF6">
    <property type="entry name" value="DNA HELICASE B"/>
    <property type="match status" value="1"/>
</dbReference>
<dbReference type="RefSeq" id="YP_009889592.1">
    <property type="nucleotide sequence ID" value="NC_049510.1"/>
</dbReference>
<dbReference type="Proteomes" id="UP000267934">
    <property type="component" value="Segment"/>
</dbReference>
<dbReference type="Pfam" id="PF13245">
    <property type="entry name" value="AAA_19"/>
    <property type="match status" value="1"/>
</dbReference>
<evidence type="ECO:0000259" key="3">
    <source>
        <dbReference type="Pfam" id="PF13538"/>
    </source>
</evidence>
<protein>
    <submittedName>
        <fullName evidence="4">ATP-dependent RecD-like DNA helicase</fullName>
    </submittedName>
</protein>
<accession>A0A3G1QTN5</accession>
<dbReference type="SUPFAM" id="SSF52540">
    <property type="entry name" value="P-loop containing nucleoside triphosphate hydrolases"/>
    <property type="match status" value="1"/>
</dbReference>
<evidence type="ECO:0000256" key="2">
    <source>
        <dbReference type="ARBA" id="ARBA00022840"/>
    </source>
</evidence>
<dbReference type="InterPro" id="IPR050534">
    <property type="entry name" value="Coronavir_polyprotein_1ab"/>
</dbReference>
<keyword evidence="4" id="KW-0347">Helicase</keyword>
<evidence type="ECO:0000313" key="5">
    <source>
        <dbReference type="Proteomes" id="UP000267934"/>
    </source>
</evidence>
<evidence type="ECO:0000313" key="4">
    <source>
        <dbReference type="EMBL" id="AWN06228.1"/>
    </source>
</evidence>
<keyword evidence="2" id="KW-0067">ATP-binding</keyword>
<dbReference type="PANTHER" id="PTHR43788">
    <property type="entry name" value="DNA2/NAM7 HELICASE FAMILY MEMBER"/>
    <property type="match status" value="1"/>
</dbReference>
<keyword evidence="5" id="KW-1185">Reference proteome</keyword>
<sequence>MMKDSSIILNTGQKSAADGFFQFLLRKEKEMILSGPGGVGKTFTMGYMIDEIMPRYLQTCKMMGIPAEYDEVVMCATTNKAAEVLALATNRPTTTIHSFLNLTVKDDYKTGRSTLSKSGNWTVHRNKIIFIDECSMIDKPLRDMLMEGTYNCKIVYVGDHCQLAPVFEILSPIYRDNLAMYVLTEPMRTDKQPLLDINQQLRDTVETGVFNPIKVVPGFIDWLTDDEMQRELDSVFLDPDSGSRILAYTNGRVMQYNDHIRDLRGLPPDVFTVGETLINNSAVRIGKGMISVEKEVIIIDQDPKDRVIKFPDGAELAVRRSVLEGSLGEIYQDVPVPTEREHYDALVAYYRRNKQWQMYFELKNKYPDLRQRDACTVHKSQGSSYNTSYIDLGNLSTCRNADLAARLLYVAFSRARERVVLYGNLAEKFGGLIK</sequence>
<keyword evidence="4" id="KW-0378">Hydrolase</keyword>
<dbReference type="GO" id="GO:0005524">
    <property type="term" value="F:ATP binding"/>
    <property type="evidence" value="ECO:0007669"/>
    <property type="project" value="UniProtKB-KW"/>
</dbReference>
<dbReference type="GeneID" id="55819092"/>
<dbReference type="Pfam" id="PF13538">
    <property type="entry name" value="UvrD_C_2"/>
    <property type="match status" value="1"/>
</dbReference>
<reference evidence="4 5" key="1">
    <citation type="journal article" date="2018" name="Plant Pathol. J.">
        <title>Characterization of the Lytic Bacteriophage phiEaP-8 Effective against Both Erwinia amylovora and Erwinia pyrifoliae Causing Severe Diseases in Apple and Pear.</title>
        <authorList>
            <person name="Park J."/>
            <person name="Lee G.M."/>
            <person name="Kim D."/>
            <person name="Park D.H."/>
            <person name="Oh C.S."/>
        </authorList>
    </citation>
    <scope>NUCLEOTIDE SEQUENCE [LARGE SCALE GENOMIC DNA]</scope>
</reference>
<dbReference type="Gene3D" id="3.40.50.300">
    <property type="entry name" value="P-loop containing nucleotide triphosphate hydrolases"/>
    <property type="match status" value="2"/>
</dbReference>
<keyword evidence="1" id="KW-0547">Nucleotide-binding</keyword>
<organism evidence="4 5">
    <name type="scientific">Erwinia phage phiEaP8</name>
    <dbReference type="NCBI Taxonomy" id="2178928"/>
    <lineage>
        <taxon>Viruses</taxon>
        <taxon>Duplodnaviria</taxon>
        <taxon>Heunggongvirae</taxon>
        <taxon>Uroviricota</taxon>
        <taxon>Caudoviricetes</taxon>
        <taxon>Schitoviridae</taxon>
        <taxon>Erskinevirinae</taxon>
        <taxon>Yonginvirus</taxon>
        <taxon>Yonginvirus EaP8</taxon>
    </lineage>
</organism>
<name>A0A3G1QTN5_9CAUD</name>
<feature type="domain" description="UvrD-like helicase C-terminal" evidence="3">
    <location>
        <begin position="374"/>
        <end position="422"/>
    </location>
</feature>
<dbReference type="EMBL" id="MH160392">
    <property type="protein sequence ID" value="AWN06228.1"/>
    <property type="molecule type" value="Genomic_DNA"/>
</dbReference>
<proteinExistence type="predicted"/>
<dbReference type="GO" id="GO:0003678">
    <property type="term" value="F:DNA helicase activity"/>
    <property type="evidence" value="ECO:0007669"/>
    <property type="project" value="UniProtKB-ARBA"/>
</dbReference>
<dbReference type="CDD" id="cd18809">
    <property type="entry name" value="SF1_C_RecD"/>
    <property type="match status" value="1"/>
</dbReference>
<dbReference type="KEGG" id="vg:55819092"/>